<dbReference type="SUPFAM" id="SSF50800">
    <property type="entry name" value="PK beta-barrel domain-like"/>
    <property type="match status" value="1"/>
</dbReference>
<name>A0ABP9KVT5_9RHOB</name>
<dbReference type="EMBL" id="BAABHW010000001">
    <property type="protein sequence ID" value="GAA5065096.1"/>
    <property type="molecule type" value="Genomic_DNA"/>
</dbReference>
<feature type="domain" description="MOSC" evidence="2">
    <location>
        <begin position="40"/>
        <end position="184"/>
    </location>
</feature>
<evidence type="ECO:0000313" key="3">
    <source>
        <dbReference type="EMBL" id="GAA5065096.1"/>
    </source>
</evidence>
<dbReference type="InterPro" id="IPR052716">
    <property type="entry name" value="MOSC_domain"/>
</dbReference>
<dbReference type="InterPro" id="IPR011037">
    <property type="entry name" value="Pyrv_Knase-like_insert_dom_sf"/>
</dbReference>
<dbReference type="PANTHER" id="PTHR36930">
    <property type="entry name" value="METAL-SULFUR CLUSTER BIOSYNTHESIS PROTEINS YUAD-RELATED"/>
    <property type="match status" value="1"/>
</dbReference>
<dbReference type="Pfam" id="PF03473">
    <property type="entry name" value="MOSC"/>
    <property type="match status" value="1"/>
</dbReference>
<comment type="caution">
    <text evidence="3">The sequence shown here is derived from an EMBL/GenBank/DDBJ whole genome shotgun (WGS) entry which is preliminary data.</text>
</comment>
<dbReference type="PROSITE" id="PS51340">
    <property type="entry name" value="MOSC"/>
    <property type="match status" value="1"/>
</dbReference>
<evidence type="ECO:0000313" key="4">
    <source>
        <dbReference type="Proteomes" id="UP001499910"/>
    </source>
</evidence>
<gene>
    <name evidence="3" type="ORF">GCM10023209_02290</name>
</gene>
<reference evidence="4" key="1">
    <citation type="journal article" date="2019" name="Int. J. Syst. Evol. Microbiol.">
        <title>The Global Catalogue of Microorganisms (GCM) 10K type strain sequencing project: providing services to taxonomists for standard genome sequencing and annotation.</title>
        <authorList>
            <consortium name="The Broad Institute Genomics Platform"/>
            <consortium name="The Broad Institute Genome Sequencing Center for Infectious Disease"/>
            <person name="Wu L."/>
            <person name="Ma J."/>
        </authorList>
    </citation>
    <scope>NUCLEOTIDE SEQUENCE [LARGE SCALE GENOMIC DNA]</scope>
    <source>
        <strain evidence="4">JCM 18015</strain>
    </source>
</reference>
<proteinExistence type="predicted"/>
<accession>A0ABP9KVT5</accession>
<dbReference type="PANTHER" id="PTHR36930:SF1">
    <property type="entry name" value="MOSC DOMAIN-CONTAINING PROTEIN"/>
    <property type="match status" value="1"/>
</dbReference>
<evidence type="ECO:0000256" key="1">
    <source>
        <dbReference type="SAM" id="MobiDB-lite"/>
    </source>
</evidence>
<evidence type="ECO:0000259" key="2">
    <source>
        <dbReference type="PROSITE" id="PS51340"/>
    </source>
</evidence>
<organism evidence="3 4">
    <name type="scientific">[Roseibacterium] beibuensis</name>
    <dbReference type="NCBI Taxonomy" id="1193142"/>
    <lineage>
        <taxon>Bacteria</taxon>
        <taxon>Pseudomonadati</taxon>
        <taxon>Pseudomonadota</taxon>
        <taxon>Alphaproteobacteria</taxon>
        <taxon>Rhodobacterales</taxon>
        <taxon>Roseobacteraceae</taxon>
        <taxon>Roseicyclus</taxon>
    </lineage>
</organism>
<protein>
    <submittedName>
        <fullName evidence="3">MOSC domain-containing protein</fullName>
    </submittedName>
</protein>
<feature type="region of interest" description="Disordered" evidence="1">
    <location>
        <begin position="32"/>
        <end position="54"/>
    </location>
</feature>
<sequence>MPALKPTEFMGRVVWLGVNQDRAAALESTSRDVLSLPFGGPPEESHSGVTRRSCSRVSRQYPKGTEIANTRQVSIVSEEDLALIAQDMGLARIEPEWLGVSMVVAGIPDFSLIPPSSRLQDDASGTTLVVDMENRPCHLVSAVIERGYPGIGKRFKPAARNRRGVTAWVERPGEIALGATLRLHIPDQPVWPHLATARNG</sequence>
<dbReference type="Gene3D" id="2.40.33.20">
    <property type="entry name" value="PK beta-barrel domain-like"/>
    <property type="match status" value="1"/>
</dbReference>
<dbReference type="InterPro" id="IPR005302">
    <property type="entry name" value="MoCF_Sase_C"/>
</dbReference>
<dbReference type="RefSeq" id="WP_259547140.1">
    <property type="nucleotide sequence ID" value="NZ_BAABHW010000001.1"/>
</dbReference>
<dbReference type="Proteomes" id="UP001499910">
    <property type="component" value="Unassembled WGS sequence"/>
</dbReference>
<keyword evidence="4" id="KW-1185">Reference proteome</keyword>